<dbReference type="Pfam" id="PF04997">
    <property type="entry name" value="RNA_pol_Rpb1_1"/>
    <property type="match status" value="1"/>
</dbReference>
<dbReference type="Pfam" id="PF00623">
    <property type="entry name" value="RNA_pol_Rpb1_2"/>
    <property type="match status" value="1"/>
</dbReference>
<dbReference type="STRING" id="1194695.A0A5A7TQ71"/>
<dbReference type="CDD" id="cd02735">
    <property type="entry name" value="RNAP_I_Rpa1_C"/>
    <property type="match status" value="1"/>
</dbReference>
<evidence type="ECO:0000256" key="9">
    <source>
        <dbReference type="ARBA" id="ARBA00023163"/>
    </source>
</evidence>
<evidence type="ECO:0000256" key="5">
    <source>
        <dbReference type="ARBA" id="ARBA00022695"/>
    </source>
</evidence>
<proteinExistence type="inferred from homology"/>
<comment type="subcellular location">
    <subcellularLocation>
        <location evidence="1">Nucleus</location>
    </subcellularLocation>
</comment>
<dbReference type="InterPro" id="IPR042102">
    <property type="entry name" value="RNA_pol_Rpb1_3_sf"/>
</dbReference>
<dbReference type="Proteomes" id="UP000321393">
    <property type="component" value="Unassembled WGS sequence"/>
</dbReference>
<keyword evidence="9 12" id="KW-0804">Transcription</keyword>
<keyword evidence="3 12" id="KW-0240">DNA-directed RNA polymerase</keyword>
<keyword evidence="8" id="KW-0460">Magnesium</keyword>
<dbReference type="Gene3D" id="1.10.132.30">
    <property type="match status" value="1"/>
</dbReference>
<dbReference type="PANTHER" id="PTHR19376:SF11">
    <property type="entry name" value="DNA-DIRECTED RNA POLYMERASE I SUBUNIT RPA1"/>
    <property type="match status" value="1"/>
</dbReference>
<evidence type="ECO:0000313" key="15">
    <source>
        <dbReference type="EMBL" id="KAA0043701.1"/>
    </source>
</evidence>
<organism evidence="15 16">
    <name type="scientific">Cucumis melo var. makuwa</name>
    <name type="common">Oriental melon</name>
    <dbReference type="NCBI Taxonomy" id="1194695"/>
    <lineage>
        <taxon>Eukaryota</taxon>
        <taxon>Viridiplantae</taxon>
        <taxon>Streptophyta</taxon>
        <taxon>Embryophyta</taxon>
        <taxon>Tracheophyta</taxon>
        <taxon>Spermatophyta</taxon>
        <taxon>Magnoliopsida</taxon>
        <taxon>eudicotyledons</taxon>
        <taxon>Gunneridae</taxon>
        <taxon>Pentapetalae</taxon>
        <taxon>rosids</taxon>
        <taxon>fabids</taxon>
        <taxon>Cucurbitales</taxon>
        <taxon>Cucurbitaceae</taxon>
        <taxon>Benincaseae</taxon>
        <taxon>Cucumis</taxon>
    </lineage>
</organism>
<evidence type="ECO:0000256" key="4">
    <source>
        <dbReference type="ARBA" id="ARBA00022679"/>
    </source>
</evidence>
<evidence type="ECO:0000256" key="2">
    <source>
        <dbReference type="ARBA" id="ARBA00006460"/>
    </source>
</evidence>
<dbReference type="InterPro" id="IPR044893">
    <property type="entry name" value="RNA_pol_Rpb1_clamp_domain"/>
</dbReference>
<dbReference type="EMBL" id="SSTE01014973">
    <property type="protein sequence ID" value="KAA0043701.1"/>
    <property type="molecule type" value="Genomic_DNA"/>
</dbReference>
<name>A0A5A7TQ71_CUCMM</name>
<dbReference type="Gene3D" id="1.10.274.100">
    <property type="entry name" value="RNA polymerase Rpb1, domain 3"/>
    <property type="match status" value="1"/>
</dbReference>
<reference evidence="15 16" key="1">
    <citation type="submission" date="2019-08" db="EMBL/GenBank/DDBJ databases">
        <title>Draft genome sequences of two oriental melons (Cucumis melo L. var makuwa).</title>
        <authorList>
            <person name="Kwon S.-Y."/>
        </authorList>
    </citation>
    <scope>NUCLEOTIDE SEQUENCE [LARGE SCALE GENOMIC DNA]</scope>
    <source>
        <strain evidence="16">cv. SW 3</strain>
        <tissue evidence="15">Leaf</tissue>
    </source>
</reference>
<dbReference type="FunFam" id="1.10.150.390:FF:000005">
    <property type="entry name" value="DNA-directed RNA polymerase subunit"/>
    <property type="match status" value="1"/>
</dbReference>
<evidence type="ECO:0000256" key="6">
    <source>
        <dbReference type="ARBA" id="ARBA00022723"/>
    </source>
</evidence>
<feature type="compositionally biased region" description="Low complexity" evidence="13">
    <location>
        <begin position="318"/>
        <end position="329"/>
    </location>
</feature>
<dbReference type="SMART" id="SM00663">
    <property type="entry name" value="RPOLA_N"/>
    <property type="match status" value="1"/>
</dbReference>
<evidence type="ECO:0000256" key="1">
    <source>
        <dbReference type="ARBA" id="ARBA00004123"/>
    </source>
</evidence>
<dbReference type="EC" id="2.7.7.6" evidence="12"/>
<dbReference type="InterPro" id="IPR007066">
    <property type="entry name" value="RNA_pol_Rpb1_3"/>
</dbReference>
<evidence type="ECO:0000256" key="10">
    <source>
        <dbReference type="ARBA" id="ARBA00023242"/>
    </source>
</evidence>
<feature type="compositionally biased region" description="Acidic residues" evidence="13">
    <location>
        <begin position="1482"/>
        <end position="1491"/>
    </location>
</feature>
<feature type="region of interest" description="Disordered" evidence="13">
    <location>
        <begin position="1408"/>
        <end position="1538"/>
    </location>
</feature>
<dbReference type="InterPro" id="IPR007080">
    <property type="entry name" value="RNA_pol_Rpb1_1"/>
</dbReference>
<dbReference type="InterPro" id="IPR006592">
    <property type="entry name" value="RNA_pol_N"/>
</dbReference>
<evidence type="ECO:0000256" key="12">
    <source>
        <dbReference type="RuleBase" id="RU004279"/>
    </source>
</evidence>
<dbReference type="OrthoDB" id="270392at2759"/>
<comment type="caution">
    <text evidence="15">The sequence shown here is derived from an EMBL/GenBank/DDBJ whole genome shotgun (WGS) entry which is preliminary data.</text>
</comment>
<keyword evidence="7" id="KW-0862">Zinc</keyword>
<keyword evidence="4 12" id="KW-0808">Transferase</keyword>
<dbReference type="InterPro" id="IPR038120">
    <property type="entry name" value="Rpb1_funnel_sf"/>
</dbReference>
<feature type="compositionally biased region" description="Acidic residues" evidence="13">
    <location>
        <begin position="1428"/>
        <end position="1447"/>
    </location>
</feature>
<dbReference type="Gene3D" id="3.30.70.2850">
    <property type="match status" value="1"/>
</dbReference>
<sequence>MFKSNVTIFNNPVLVIAAANPSFFSFLLRTAKRGAQAAVASRRPPFTDASARRPPFTCTPAVEDRIVGVARHCHGSDHRGTNGRFFRSLIPSFVGASESVKVVTFSFMTNAEVRKHSAVKVTAPILLDGMGRPVSGGLYDPAMGSLDETTLCKSCGQRPFYCPGHCGHIDLVSPVYNPLLFVTLHNFLRCTCFSCHHFRAGEFMVEKCKTLLELILDGEVAKAKELEDEWLDSTSRTKSSHAMYTYERKNVQPKTWTSLQFSEAMSVVNRFLKPKQSNCKYCGAKNPKITKPTFGWLHSKGLTGAHKRANAIRRSKPVSVSSGAEGVSSLEEETTTEATVEDSEDVSPEIFMQKNFSSGHLLPSEVKDILKRLWKNEALLCSFISDISQQGNGNKAGHSMFFLESVLVPPIKFRPPAKGGDSIMEHPQTVLLNKVLQSNISLGNGHANKLEHSRIVRLWMDLQQSINILFDSKTAAGPGKKDASLGICQLLEKKEGMFRQKMMGKRVNFACRSVISPDPYLAVNEIGIPPYFALRLTYPERVTAWNVQKLRNAIINGPETHPGATHYIDKLATVKLNLKPSRKSRISISRKLPSSRGVVVDQGCDDYEFEGKIVNRHLQDGDIVLVNRQPTLHKPSIMAHVVRVLKGEKTIRMHYANCSTYNADFDGDEMNVHFPQDEISRAEAYNIVNANNQYVKPTSGEPIRALIQDHIISAVLLTKKDTFLNFDEFSQLLYSSGISTSKACASSEKPGQKIFTLDFDAEMLPVLPAVWKPEPLWTGKQVVTALLDHITQGSPPFCVEKDVKIPRGFFKCRDMGNNSSKVKMVDGDKSKRKRTMNENKLEKGEVLDEGNSKKKEYAKVDKLKAARLDDDSLLIFKNELVRGVIDKAQFGDYGLVHTVQELYGSSTAGLLLSVMSRLFTVFLQTHGFTCGVDDLLLIECMDKEREKQLQICEKIGEQVHLEFLKVKDGEKLDPMTLQLNIEKTISNNGEAALTSLDRKMTSQLNERTGNSKVLKDLLSEGLLKPSVKNCISLMTTSGAKGGTANFQQISSHLGQQQLEGKRVPRMVSGKTLPCFPPWDWASRAGGFIVDRFLTGLRPQEYYFHCMAGREGLVDTAVKTSRSGYLQRCLIKNLEALKICYDHTVRDADGSVIQFQYGEDGVDVHKTAFITKFEALAANQDMLYQKSHHQLGKYNVFINELPSALREKAEFIYNSLSKDKVPGLVVKEDFIRLLENKYLSSLAQPGEPVGVLAAQSIGEPSTQMTLNTFHHAGRGEMNVTLGIPRLQEILMTASQDIKTPIMTCPLKEGYSMDVAKGLANKLKKITVADIIESMNVTVVPFSQRKLEICSIYKLRIDFYPLDNNAQHGHISPEDLENTLEIVFLEELEALIEREMVLLSKINGIKNFVPDSQSKVSSEGDEVSGSQQEEKDDDDDDLGNDLDVAEDLGSDMKKQKLQATDEMDYEDDSEDDLNAKEPSTGFESEVDQGDEAEITNNEIEIVKDSASENEPEIVDISKSESKEKTTETSEKKKKVKSEFNRKDTDRSIFAEAKENHFEVHFKFTNEPHILLSQIAQRAAQKVSIQRSGKIIQCQQITCKEGQVIYHGNNLKERKNLKPEEKEKIPALQTSGVDFKTLWEMQDELDVRYIYSNDIHAMLQTYGVEAARATIIREIQNIFTSYGISVNIRHLSLVADYMTHSGGYRPMSRLGGISDSISPFSRMTFETAGKFIVQAALHGEVDNLETPSSRICLGLPVKMGTGSFDLMQQIEV</sequence>
<dbReference type="InterPro" id="IPR015699">
    <property type="entry name" value="DNA-dir_RNA_pol1_lsu_N"/>
</dbReference>
<evidence type="ECO:0000256" key="11">
    <source>
        <dbReference type="ARBA" id="ARBA00048552"/>
    </source>
</evidence>
<dbReference type="Gene3D" id="1.10.150.390">
    <property type="match status" value="1"/>
</dbReference>
<feature type="compositionally biased region" description="Acidic residues" evidence="13">
    <location>
        <begin position="1459"/>
        <end position="1470"/>
    </location>
</feature>
<dbReference type="GO" id="GO:0005736">
    <property type="term" value="C:RNA polymerase I complex"/>
    <property type="evidence" value="ECO:0007669"/>
    <property type="project" value="TreeGrafter"/>
</dbReference>
<dbReference type="GO" id="GO:0006351">
    <property type="term" value="P:DNA-templated transcription"/>
    <property type="evidence" value="ECO:0007669"/>
    <property type="project" value="InterPro"/>
</dbReference>
<dbReference type="Gene3D" id="6.20.50.80">
    <property type="match status" value="1"/>
</dbReference>
<evidence type="ECO:0000256" key="13">
    <source>
        <dbReference type="SAM" id="MobiDB-lite"/>
    </source>
</evidence>
<feature type="region of interest" description="Disordered" evidence="13">
    <location>
        <begin position="313"/>
        <end position="344"/>
    </location>
</feature>
<evidence type="ECO:0000256" key="8">
    <source>
        <dbReference type="ARBA" id="ARBA00022842"/>
    </source>
</evidence>
<dbReference type="InterPro" id="IPR047107">
    <property type="entry name" value="DNA-dir_RNA_pol1_lsu_C"/>
</dbReference>
<protein>
    <recommendedName>
        <fullName evidence="12">DNA-directed RNA polymerase subunit</fullName>
        <ecNumber evidence="12">2.7.7.6</ecNumber>
    </recommendedName>
</protein>
<gene>
    <name evidence="15" type="ORF">E6C27_scaffold236G00270</name>
</gene>
<dbReference type="PANTHER" id="PTHR19376">
    <property type="entry name" value="DNA-DIRECTED RNA POLYMERASE"/>
    <property type="match status" value="1"/>
</dbReference>
<dbReference type="InterPro" id="IPR007083">
    <property type="entry name" value="RNA_pol_Rpb1_4"/>
</dbReference>
<accession>A0A5A7TQ71</accession>
<evidence type="ECO:0000259" key="14">
    <source>
        <dbReference type="SMART" id="SM00663"/>
    </source>
</evidence>
<dbReference type="Gene3D" id="3.30.1490.180">
    <property type="entry name" value="RNA polymerase ii"/>
    <property type="match status" value="1"/>
</dbReference>
<evidence type="ECO:0000256" key="7">
    <source>
        <dbReference type="ARBA" id="ARBA00022833"/>
    </source>
</evidence>
<dbReference type="FunFam" id="2.40.40.20:FF:000019">
    <property type="entry name" value="DNA-directed RNA polymerase II subunit RPB1"/>
    <property type="match status" value="1"/>
</dbReference>
<dbReference type="GO" id="GO:0003899">
    <property type="term" value="F:DNA-directed RNA polymerase activity"/>
    <property type="evidence" value="ECO:0007669"/>
    <property type="project" value="UniProtKB-EC"/>
</dbReference>
<dbReference type="Pfam" id="PF05000">
    <property type="entry name" value="RNA_pol_Rpb1_4"/>
    <property type="match status" value="1"/>
</dbReference>
<dbReference type="Gene3D" id="4.10.860.120">
    <property type="entry name" value="RNA polymerase II, clamp domain"/>
    <property type="match status" value="1"/>
</dbReference>
<dbReference type="Gene3D" id="6.10.250.2940">
    <property type="match status" value="1"/>
</dbReference>
<keyword evidence="10" id="KW-0539">Nucleus</keyword>
<comment type="catalytic activity">
    <reaction evidence="11 12">
        <text>RNA(n) + a ribonucleoside 5'-triphosphate = RNA(n+1) + diphosphate</text>
        <dbReference type="Rhea" id="RHEA:21248"/>
        <dbReference type="Rhea" id="RHEA-COMP:14527"/>
        <dbReference type="Rhea" id="RHEA-COMP:17342"/>
        <dbReference type="ChEBI" id="CHEBI:33019"/>
        <dbReference type="ChEBI" id="CHEBI:61557"/>
        <dbReference type="ChEBI" id="CHEBI:140395"/>
        <dbReference type="EC" id="2.7.7.6"/>
    </reaction>
</comment>
<feature type="compositionally biased region" description="Basic and acidic residues" evidence="13">
    <location>
        <begin position="1513"/>
        <end position="1538"/>
    </location>
</feature>
<dbReference type="SUPFAM" id="SSF64484">
    <property type="entry name" value="beta and beta-prime subunits of DNA dependent RNA-polymerase"/>
    <property type="match status" value="1"/>
</dbReference>
<dbReference type="GO" id="GO:0003677">
    <property type="term" value="F:DNA binding"/>
    <property type="evidence" value="ECO:0007669"/>
    <property type="project" value="InterPro"/>
</dbReference>
<feature type="domain" description="RNA polymerase N-terminal" evidence="14">
    <location>
        <begin position="399"/>
        <end position="718"/>
    </location>
</feature>
<dbReference type="InterPro" id="IPR045867">
    <property type="entry name" value="DNA-dir_RpoC_beta_prime"/>
</dbReference>
<evidence type="ECO:0000256" key="3">
    <source>
        <dbReference type="ARBA" id="ARBA00022478"/>
    </source>
</evidence>
<dbReference type="InterPro" id="IPR007081">
    <property type="entry name" value="RNA_pol_Rpb1_5"/>
</dbReference>
<comment type="function">
    <text evidence="12">DNA-dependent RNA polymerase catalyzes the transcription of DNA into RNA using the four ribonucleoside triphosphates as substrates.</text>
</comment>
<evidence type="ECO:0000313" key="16">
    <source>
        <dbReference type="Proteomes" id="UP000321393"/>
    </source>
</evidence>
<keyword evidence="5 12" id="KW-0548">Nucleotidyltransferase</keyword>
<dbReference type="CDD" id="cd01435">
    <property type="entry name" value="RNAP_I_RPA1_N"/>
    <property type="match status" value="1"/>
</dbReference>
<dbReference type="InterPro" id="IPR000722">
    <property type="entry name" value="RNA_pol_asu"/>
</dbReference>
<feature type="compositionally biased region" description="Acidic residues" evidence="13">
    <location>
        <begin position="330"/>
        <end position="344"/>
    </location>
</feature>
<comment type="similarity">
    <text evidence="2 12">Belongs to the RNA polymerase beta' chain family.</text>
</comment>
<dbReference type="Pfam" id="PF04998">
    <property type="entry name" value="RNA_pol_Rpb1_5"/>
    <property type="match status" value="1"/>
</dbReference>
<dbReference type="GO" id="GO:0046872">
    <property type="term" value="F:metal ion binding"/>
    <property type="evidence" value="ECO:0007669"/>
    <property type="project" value="UniProtKB-KW"/>
</dbReference>
<dbReference type="Pfam" id="PF04983">
    <property type="entry name" value="RNA_pol_Rpb1_3"/>
    <property type="match status" value="1"/>
</dbReference>
<keyword evidence="6" id="KW-0479">Metal-binding</keyword>
<dbReference type="Gene3D" id="2.40.40.20">
    <property type="match status" value="1"/>
</dbReference>